<organism evidence="1 2">
    <name type="scientific">Acrocarpospora phusangensis</name>
    <dbReference type="NCBI Taxonomy" id="1070424"/>
    <lineage>
        <taxon>Bacteria</taxon>
        <taxon>Bacillati</taxon>
        <taxon>Actinomycetota</taxon>
        <taxon>Actinomycetes</taxon>
        <taxon>Streptosporangiales</taxon>
        <taxon>Streptosporangiaceae</taxon>
        <taxon>Acrocarpospora</taxon>
    </lineage>
</organism>
<dbReference type="AlphaFoldDB" id="A0A919ULI5"/>
<name>A0A919ULI5_9ACTN</name>
<dbReference type="Proteomes" id="UP000640052">
    <property type="component" value="Unassembled WGS sequence"/>
</dbReference>
<keyword evidence="2" id="KW-1185">Reference proteome</keyword>
<proteinExistence type="predicted"/>
<accession>A0A919ULI5</accession>
<protein>
    <submittedName>
        <fullName evidence="1">Uncharacterized protein</fullName>
    </submittedName>
</protein>
<reference evidence="1" key="1">
    <citation type="submission" date="2021-01" db="EMBL/GenBank/DDBJ databases">
        <title>Whole genome shotgun sequence of Acrocarpospora phusangensis NBRC 108782.</title>
        <authorList>
            <person name="Komaki H."/>
            <person name="Tamura T."/>
        </authorList>
    </citation>
    <scope>NUCLEOTIDE SEQUENCE</scope>
    <source>
        <strain evidence="1">NBRC 108782</strain>
    </source>
</reference>
<dbReference type="EMBL" id="BOOA01000003">
    <property type="protein sequence ID" value="GIH22232.1"/>
    <property type="molecule type" value="Genomic_DNA"/>
</dbReference>
<sequence>MKIMNSMDGQRRSSSSTDIRVAVPVARYGLASRTVRTGSSRTAIIPPDP</sequence>
<evidence type="ECO:0000313" key="2">
    <source>
        <dbReference type="Proteomes" id="UP000640052"/>
    </source>
</evidence>
<evidence type="ECO:0000313" key="1">
    <source>
        <dbReference type="EMBL" id="GIH22232.1"/>
    </source>
</evidence>
<comment type="caution">
    <text evidence="1">The sequence shown here is derived from an EMBL/GenBank/DDBJ whole genome shotgun (WGS) entry which is preliminary data.</text>
</comment>
<gene>
    <name evidence="1" type="ORF">Aph01nite_05420</name>
</gene>